<feature type="compositionally biased region" description="Basic residues" evidence="2">
    <location>
        <begin position="1"/>
        <end position="17"/>
    </location>
</feature>
<dbReference type="EMBL" id="JAIZAY010000020">
    <property type="protein sequence ID" value="KAJ8022853.1"/>
    <property type="molecule type" value="Genomic_DNA"/>
</dbReference>
<keyword evidence="4" id="KW-1185">Reference proteome</keyword>
<keyword evidence="1" id="KW-0175">Coiled coil</keyword>
<evidence type="ECO:0000256" key="2">
    <source>
        <dbReference type="SAM" id="MobiDB-lite"/>
    </source>
</evidence>
<protein>
    <submittedName>
        <fullName evidence="3">Uncharacterized protein</fullName>
    </submittedName>
</protein>
<dbReference type="PANTHER" id="PTHR35555:SF3">
    <property type="entry name" value="ENDONUCLEASE-REVERSE TRANSCRIPTASE"/>
    <property type="match status" value="1"/>
</dbReference>
<accession>A0A9Q0YHX9</accession>
<evidence type="ECO:0000313" key="3">
    <source>
        <dbReference type="EMBL" id="KAJ8022853.1"/>
    </source>
</evidence>
<reference evidence="3" key="1">
    <citation type="submission" date="2021-10" db="EMBL/GenBank/DDBJ databases">
        <title>Tropical sea cucumber genome reveals ecological adaptation and Cuvierian tubules defense mechanism.</title>
        <authorList>
            <person name="Chen T."/>
        </authorList>
    </citation>
    <scope>NUCLEOTIDE SEQUENCE</scope>
    <source>
        <strain evidence="3">Nanhai2018</strain>
        <tissue evidence="3">Muscle</tissue>
    </source>
</reference>
<sequence>MESGAKKKKRGRPKGSRNKQPSLSQKTLRQYNTRAFSHSQYDAPSEELSDFLNEASDNESISGVENTMTDLSSSIEVSLRRITKELKRIELNFDKALEFTNSRVAALEKKEKKNERKLKLMEQRIVELESINKHSSEALNKQERFSRRNNIRIVGYPTHAEENCLDIAKEVINKVGIPDVKIERAHRDGARREGRSRHILVRLSFFQDKITALKNQRAKLQDEGYFITDDLTFVDLTEKRKWKQQVADLYARGTYLRFSAGKWRGQDGKPFQFE</sequence>
<feature type="coiled-coil region" evidence="1">
    <location>
        <begin position="97"/>
        <end position="131"/>
    </location>
</feature>
<proteinExistence type="predicted"/>
<feature type="compositionally biased region" description="Polar residues" evidence="2">
    <location>
        <begin position="20"/>
        <end position="42"/>
    </location>
</feature>
<evidence type="ECO:0000313" key="4">
    <source>
        <dbReference type="Proteomes" id="UP001152320"/>
    </source>
</evidence>
<dbReference type="Gene3D" id="3.30.70.1820">
    <property type="entry name" value="L1 transposable element, RRM domain"/>
    <property type="match status" value="1"/>
</dbReference>
<gene>
    <name evidence="3" type="ORF">HOLleu_37862</name>
</gene>
<dbReference type="PANTHER" id="PTHR35555">
    <property type="entry name" value="ENDONUCLEASE-REVERSE TRANSCRIPTASE"/>
    <property type="match status" value="1"/>
</dbReference>
<feature type="region of interest" description="Disordered" evidence="2">
    <location>
        <begin position="1"/>
        <end position="46"/>
    </location>
</feature>
<comment type="caution">
    <text evidence="3">The sequence shown here is derived from an EMBL/GenBank/DDBJ whole genome shotgun (WGS) entry which is preliminary data.</text>
</comment>
<organism evidence="3 4">
    <name type="scientific">Holothuria leucospilota</name>
    <name type="common">Black long sea cucumber</name>
    <name type="synonym">Mertensiothuria leucospilota</name>
    <dbReference type="NCBI Taxonomy" id="206669"/>
    <lineage>
        <taxon>Eukaryota</taxon>
        <taxon>Metazoa</taxon>
        <taxon>Echinodermata</taxon>
        <taxon>Eleutherozoa</taxon>
        <taxon>Echinozoa</taxon>
        <taxon>Holothuroidea</taxon>
        <taxon>Aspidochirotacea</taxon>
        <taxon>Aspidochirotida</taxon>
        <taxon>Holothuriidae</taxon>
        <taxon>Holothuria</taxon>
    </lineage>
</organism>
<evidence type="ECO:0000256" key="1">
    <source>
        <dbReference type="SAM" id="Coils"/>
    </source>
</evidence>
<dbReference type="AlphaFoldDB" id="A0A9Q0YHX9"/>
<name>A0A9Q0YHX9_HOLLE</name>
<dbReference type="Proteomes" id="UP001152320">
    <property type="component" value="Chromosome 20"/>
</dbReference>